<accession>A0A5B0MVS8</accession>
<feature type="signal peptide" evidence="1">
    <location>
        <begin position="1"/>
        <end position="18"/>
    </location>
</feature>
<evidence type="ECO:0000313" key="4">
    <source>
        <dbReference type="Proteomes" id="UP000324748"/>
    </source>
</evidence>
<evidence type="ECO:0000313" key="5">
    <source>
        <dbReference type="Proteomes" id="UP000325313"/>
    </source>
</evidence>
<proteinExistence type="predicted"/>
<feature type="chain" id="PRO_5036366175" evidence="1">
    <location>
        <begin position="19"/>
        <end position="80"/>
    </location>
</feature>
<protein>
    <submittedName>
        <fullName evidence="2">Uncharacterized protein</fullName>
    </submittedName>
</protein>
<name>A0A5B0MVS8_PUCGR</name>
<sequence>MLFTGAFMFTLLVLVVNAKTKLKAGEFTCPSGTTATCDGTNGPKSATPVNSKKGIYKCDDTVNYSGSCCTASNCSNGQTS</sequence>
<dbReference type="Proteomes" id="UP000325313">
    <property type="component" value="Unassembled WGS sequence"/>
</dbReference>
<gene>
    <name evidence="2" type="ORF">PGT21_018124</name>
    <name evidence="3" type="ORF">PGTUg99_013007</name>
</gene>
<dbReference type="AlphaFoldDB" id="A0A5B0MVS8"/>
<evidence type="ECO:0000313" key="3">
    <source>
        <dbReference type="EMBL" id="KAA1092074.1"/>
    </source>
</evidence>
<evidence type="ECO:0000313" key="2">
    <source>
        <dbReference type="EMBL" id="KAA1080722.1"/>
    </source>
</evidence>
<keyword evidence="4" id="KW-1185">Reference proteome</keyword>
<evidence type="ECO:0000256" key="1">
    <source>
        <dbReference type="SAM" id="SignalP"/>
    </source>
</evidence>
<dbReference type="Proteomes" id="UP000324748">
    <property type="component" value="Unassembled WGS sequence"/>
</dbReference>
<keyword evidence="1" id="KW-0732">Signal</keyword>
<reference evidence="4 5" key="1">
    <citation type="submission" date="2019-05" db="EMBL/GenBank/DDBJ databases">
        <title>Emergence of the Ug99 lineage of the wheat stem rust pathogen through somatic hybridization.</title>
        <authorList>
            <person name="Li F."/>
            <person name="Upadhyaya N.M."/>
            <person name="Sperschneider J."/>
            <person name="Matny O."/>
            <person name="Nguyen-Phuc H."/>
            <person name="Mago R."/>
            <person name="Raley C."/>
            <person name="Miller M.E."/>
            <person name="Silverstein K.A.T."/>
            <person name="Henningsen E."/>
            <person name="Hirsch C.D."/>
            <person name="Visser B."/>
            <person name="Pretorius Z.A."/>
            <person name="Steffenson B.J."/>
            <person name="Schwessinger B."/>
            <person name="Dodds P.N."/>
            <person name="Figueroa M."/>
        </authorList>
    </citation>
    <scope>NUCLEOTIDE SEQUENCE [LARGE SCALE GENOMIC DNA]</scope>
    <source>
        <strain evidence="2">21-0</strain>
        <strain evidence="3 5">Ug99</strain>
    </source>
</reference>
<organism evidence="2 4">
    <name type="scientific">Puccinia graminis f. sp. tritici</name>
    <dbReference type="NCBI Taxonomy" id="56615"/>
    <lineage>
        <taxon>Eukaryota</taxon>
        <taxon>Fungi</taxon>
        <taxon>Dikarya</taxon>
        <taxon>Basidiomycota</taxon>
        <taxon>Pucciniomycotina</taxon>
        <taxon>Pucciniomycetes</taxon>
        <taxon>Pucciniales</taxon>
        <taxon>Pucciniaceae</taxon>
        <taxon>Puccinia</taxon>
    </lineage>
</organism>
<dbReference type="EMBL" id="VSWC01000131">
    <property type="protein sequence ID" value="KAA1080722.1"/>
    <property type="molecule type" value="Genomic_DNA"/>
</dbReference>
<dbReference type="EMBL" id="VDEP01000378">
    <property type="protein sequence ID" value="KAA1092074.1"/>
    <property type="molecule type" value="Genomic_DNA"/>
</dbReference>
<comment type="caution">
    <text evidence="2">The sequence shown here is derived from an EMBL/GenBank/DDBJ whole genome shotgun (WGS) entry which is preliminary data.</text>
</comment>